<gene>
    <name evidence="4" type="ORF">CLV35_0782</name>
</gene>
<evidence type="ECO:0000259" key="3">
    <source>
        <dbReference type="Pfam" id="PF12089"/>
    </source>
</evidence>
<proteinExistence type="predicted"/>
<evidence type="ECO:0000256" key="1">
    <source>
        <dbReference type="SAM" id="MobiDB-lite"/>
    </source>
</evidence>
<name>A0A420XUE3_9ACTN</name>
<dbReference type="InParanoid" id="A0A420XUE3"/>
<evidence type="ECO:0000313" key="4">
    <source>
        <dbReference type="EMBL" id="RKS80351.1"/>
    </source>
</evidence>
<evidence type="ECO:0000313" key="5">
    <source>
        <dbReference type="Proteomes" id="UP000281955"/>
    </source>
</evidence>
<keyword evidence="2 4" id="KW-0812">Transmembrane</keyword>
<dbReference type="Proteomes" id="UP000281955">
    <property type="component" value="Unassembled WGS sequence"/>
</dbReference>
<feature type="transmembrane region" description="Helical" evidence="2">
    <location>
        <begin position="60"/>
        <end position="83"/>
    </location>
</feature>
<reference evidence="4 5" key="1">
    <citation type="submission" date="2018-10" db="EMBL/GenBank/DDBJ databases">
        <title>Genomic Encyclopedia of Archaeal and Bacterial Type Strains, Phase II (KMG-II): from individual species to whole genera.</title>
        <authorList>
            <person name="Goeker M."/>
        </authorList>
    </citation>
    <scope>NUCLEOTIDE SEQUENCE [LARGE SCALE GENOMIC DNA]</scope>
    <source>
        <strain evidence="4 5">RP-AC37</strain>
    </source>
</reference>
<dbReference type="AlphaFoldDB" id="A0A420XUE3"/>
<sequence>MSSTEARPVESPRPAGGGPLSARAGARPFARSAPRERAAKAPRRARLVLSRVDPWSVMKLSALLSIALGIVLVVAVAVLWGVLDGMGVFDSVTKTVADVTKNNTDNGTDLSEWLSLKRVLWLAAGVAAVDAILITALATLTAFIYNVSAAVVGGLHLTLTEDG</sequence>
<dbReference type="OrthoDB" id="3240216at2"/>
<dbReference type="InterPro" id="IPR021949">
    <property type="entry name" value="DUF3566_TM"/>
</dbReference>
<dbReference type="Pfam" id="PF12089">
    <property type="entry name" value="DUF3566"/>
    <property type="match status" value="1"/>
</dbReference>
<feature type="region of interest" description="Disordered" evidence="1">
    <location>
        <begin position="1"/>
        <end position="38"/>
    </location>
</feature>
<organism evidence="4 5">
    <name type="scientific">Motilibacter peucedani</name>
    <dbReference type="NCBI Taxonomy" id="598650"/>
    <lineage>
        <taxon>Bacteria</taxon>
        <taxon>Bacillati</taxon>
        <taxon>Actinomycetota</taxon>
        <taxon>Actinomycetes</taxon>
        <taxon>Motilibacterales</taxon>
        <taxon>Motilibacteraceae</taxon>
        <taxon>Motilibacter</taxon>
    </lineage>
</organism>
<comment type="caution">
    <text evidence="4">The sequence shown here is derived from an EMBL/GenBank/DDBJ whole genome shotgun (WGS) entry which is preliminary data.</text>
</comment>
<protein>
    <submittedName>
        <fullName evidence="4">Transmembrane protein DUF3566</fullName>
    </submittedName>
</protein>
<evidence type="ECO:0000256" key="2">
    <source>
        <dbReference type="SAM" id="Phobius"/>
    </source>
</evidence>
<feature type="domain" description="DUF3566" evidence="3">
    <location>
        <begin position="42"/>
        <end position="161"/>
    </location>
</feature>
<dbReference type="EMBL" id="RBWV01000009">
    <property type="protein sequence ID" value="RKS80351.1"/>
    <property type="molecule type" value="Genomic_DNA"/>
</dbReference>
<feature type="transmembrane region" description="Helical" evidence="2">
    <location>
        <begin position="119"/>
        <end position="145"/>
    </location>
</feature>
<keyword evidence="2" id="KW-0472">Membrane</keyword>
<dbReference type="RefSeq" id="WP_121192048.1">
    <property type="nucleotide sequence ID" value="NZ_RBWV01000009.1"/>
</dbReference>
<keyword evidence="2" id="KW-1133">Transmembrane helix</keyword>
<keyword evidence="5" id="KW-1185">Reference proteome</keyword>
<accession>A0A420XUE3</accession>